<dbReference type="SUPFAM" id="SSF56935">
    <property type="entry name" value="Porins"/>
    <property type="match status" value="1"/>
</dbReference>
<dbReference type="RefSeq" id="WP_112863376.1">
    <property type="nucleotide sequence ID" value="NZ_UAQP01000014.1"/>
</dbReference>
<evidence type="ECO:0000256" key="8">
    <source>
        <dbReference type="ARBA" id="ARBA00023136"/>
    </source>
</evidence>
<evidence type="ECO:0000256" key="12">
    <source>
        <dbReference type="SAM" id="SignalP"/>
    </source>
</evidence>
<dbReference type="InterPro" id="IPR000531">
    <property type="entry name" value="Beta-barrel_TonB"/>
</dbReference>
<keyword evidence="8 10" id="KW-0472">Membrane</keyword>
<evidence type="ECO:0000313" key="16">
    <source>
        <dbReference type="Proteomes" id="UP000251186"/>
    </source>
</evidence>
<dbReference type="Proteomes" id="UP000251186">
    <property type="component" value="Unassembled WGS sequence"/>
</dbReference>
<keyword evidence="5 12" id="KW-0732">Signal</keyword>
<dbReference type="InterPro" id="IPR036942">
    <property type="entry name" value="Beta-barrel_TonB_sf"/>
</dbReference>
<dbReference type="Gene3D" id="2.170.130.10">
    <property type="entry name" value="TonB-dependent receptor, plug domain"/>
    <property type="match status" value="1"/>
</dbReference>
<feature type="chain" id="PRO_5016181220" evidence="12">
    <location>
        <begin position="24"/>
        <end position="609"/>
    </location>
</feature>
<dbReference type="Gene3D" id="2.40.170.20">
    <property type="entry name" value="TonB-dependent receptor, beta-barrel domain"/>
    <property type="match status" value="1"/>
</dbReference>
<dbReference type="GO" id="GO:0006811">
    <property type="term" value="P:monoatomic ion transport"/>
    <property type="evidence" value="ECO:0007669"/>
    <property type="project" value="UniProtKB-KW"/>
</dbReference>
<dbReference type="InterPro" id="IPR039426">
    <property type="entry name" value="TonB-dep_rcpt-like"/>
</dbReference>
<evidence type="ECO:0000259" key="13">
    <source>
        <dbReference type="Pfam" id="PF00593"/>
    </source>
</evidence>
<evidence type="ECO:0000256" key="1">
    <source>
        <dbReference type="ARBA" id="ARBA00004571"/>
    </source>
</evidence>
<dbReference type="EMBL" id="UAQP01000014">
    <property type="protein sequence ID" value="SPU55452.1"/>
    <property type="molecule type" value="Genomic_DNA"/>
</dbReference>
<feature type="domain" description="TonB-dependent receptor-like beta-barrel" evidence="13">
    <location>
        <begin position="166"/>
        <end position="583"/>
    </location>
</feature>
<evidence type="ECO:0000256" key="10">
    <source>
        <dbReference type="PROSITE-ProRule" id="PRU01360"/>
    </source>
</evidence>
<keyword evidence="6" id="KW-0406">Ion transport</keyword>
<evidence type="ECO:0000256" key="2">
    <source>
        <dbReference type="ARBA" id="ARBA00022448"/>
    </source>
</evidence>
<feature type="signal peptide" evidence="12">
    <location>
        <begin position="1"/>
        <end position="23"/>
    </location>
</feature>
<evidence type="ECO:0000313" key="15">
    <source>
        <dbReference type="EMBL" id="SPU55452.1"/>
    </source>
</evidence>
<dbReference type="AlphaFoldDB" id="A0A2X1BS61"/>
<dbReference type="PROSITE" id="PS52016">
    <property type="entry name" value="TONB_DEPENDENT_REC_3"/>
    <property type="match status" value="1"/>
</dbReference>
<keyword evidence="3 10" id="KW-1134">Transmembrane beta strand</keyword>
<dbReference type="PANTHER" id="PTHR30069:SF53">
    <property type="entry name" value="COLICIN I RECEPTOR-RELATED"/>
    <property type="match status" value="1"/>
</dbReference>
<feature type="domain" description="TonB-dependent receptor plug" evidence="14">
    <location>
        <begin position="45"/>
        <end position="149"/>
    </location>
</feature>
<gene>
    <name evidence="15" type="primary">btuB_5</name>
    <name evidence="15" type="ORF">NCTC11166_02850</name>
</gene>
<evidence type="ECO:0000259" key="14">
    <source>
        <dbReference type="Pfam" id="PF07715"/>
    </source>
</evidence>
<evidence type="ECO:0000256" key="4">
    <source>
        <dbReference type="ARBA" id="ARBA00022692"/>
    </source>
</evidence>
<keyword evidence="9 10" id="KW-0998">Cell outer membrane</keyword>
<evidence type="ECO:0000256" key="6">
    <source>
        <dbReference type="ARBA" id="ARBA00023065"/>
    </source>
</evidence>
<protein>
    <submittedName>
        <fullName evidence="15">Outer membrane cobalamin translocator</fullName>
    </submittedName>
</protein>
<evidence type="ECO:0000256" key="5">
    <source>
        <dbReference type="ARBA" id="ARBA00022729"/>
    </source>
</evidence>
<dbReference type="InterPro" id="IPR037066">
    <property type="entry name" value="Plug_dom_sf"/>
</dbReference>
<comment type="similarity">
    <text evidence="10 11">Belongs to the TonB-dependent receptor family.</text>
</comment>
<evidence type="ECO:0000256" key="11">
    <source>
        <dbReference type="RuleBase" id="RU003357"/>
    </source>
</evidence>
<keyword evidence="4 10" id="KW-0812">Transmembrane</keyword>
<evidence type="ECO:0000256" key="7">
    <source>
        <dbReference type="ARBA" id="ARBA00023077"/>
    </source>
</evidence>
<organism evidence="15 16">
    <name type="scientific">Brevundimonas vesicularis</name>
    <name type="common">Pseudomonas vesicularis</name>
    <dbReference type="NCBI Taxonomy" id="41276"/>
    <lineage>
        <taxon>Bacteria</taxon>
        <taxon>Pseudomonadati</taxon>
        <taxon>Pseudomonadota</taxon>
        <taxon>Alphaproteobacteria</taxon>
        <taxon>Caulobacterales</taxon>
        <taxon>Caulobacteraceae</taxon>
        <taxon>Brevundimonas</taxon>
    </lineage>
</organism>
<evidence type="ECO:0000256" key="9">
    <source>
        <dbReference type="ARBA" id="ARBA00023237"/>
    </source>
</evidence>
<dbReference type="CDD" id="cd01347">
    <property type="entry name" value="ligand_gated_channel"/>
    <property type="match status" value="1"/>
</dbReference>
<sequence>MKRSILLSTAALSVVAIAAPALADDTTQLDEVIVTATRIPAIVADTPGARVIDGKTIEQRGAVFATDILSDVPGLSVYRASFGGVSSVRMRGASQDKTLVLVDGVPVNDPSQPAGGFDFSGFDLGDVSRIEVLSGPQSSLWGSSAIGGVISFTTRELNGVSANAEAGSYGTARGRLGLGVATDKFAYGVSVFKFHSDGFSAADKINGNTEKDGFDNTTVNARARYELNDRFGVDASYRHSDTDADVDGFGPVDALDTAATVNQSGLVRLRVADVLGLDHKFTVAASDIDRVSKSAFPSVYSGEHRLYRWQADSRDQSARLAYSFGAEHEETQADLDGRVKAELDVDSVFGVARFNATDRLSVTAGLRHDETDKYGGKTTGRISAAYDLGAGLTFSGAYGTGFKAPSVAQTVCDFCFVLPSTNVAELVPEKAESGELALGWRSNDGRFDGRLTVYRLEVENQIDGYYNPASFEYYYVNLIRTRTDGVELEGRLDLGRGFDLTAAYAWTDAENAVTKAPILRVAEHSGSATLGWTGRRLSGAVTVRAEGEMPDSGGMRDGFVITNLNGAYALTDNVTLTARVENLFDEHYQRLLGYGEAGLSGYVGIRLRY</sequence>
<dbReference type="InterPro" id="IPR012910">
    <property type="entry name" value="Plug_dom"/>
</dbReference>
<keyword evidence="7 11" id="KW-0798">TonB box</keyword>
<name>A0A2X1BS61_BREVE</name>
<accession>A0A2X1BS61</accession>
<dbReference type="Pfam" id="PF07715">
    <property type="entry name" value="Plug"/>
    <property type="match status" value="1"/>
</dbReference>
<dbReference type="GO" id="GO:0015889">
    <property type="term" value="P:cobalamin transport"/>
    <property type="evidence" value="ECO:0007669"/>
    <property type="project" value="TreeGrafter"/>
</dbReference>
<proteinExistence type="inferred from homology"/>
<reference evidence="15 16" key="1">
    <citation type="submission" date="2018-06" db="EMBL/GenBank/DDBJ databases">
        <authorList>
            <consortium name="Pathogen Informatics"/>
            <person name="Doyle S."/>
        </authorList>
    </citation>
    <scope>NUCLEOTIDE SEQUENCE [LARGE SCALE GENOMIC DNA]</scope>
    <source>
        <strain evidence="15 16">NCTC11166</strain>
    </source>
</reference>
<evidence type="ECO:0000256" key="3">
    <source>
        <dbReference type="ARBA" id="ARBA00022452"/>
    </source>
</evidence>
<comment type="subcellular location">
    <subcellularLocation>
        <location evidence="1 10">Cell outer membrane</location>
        <topology evidence="1 10">Multi-pass membrane protein</topology>
    </subcellularLocation>
</comment>
<keyword evidence="2 10" id="KW-0813">Transport</keyword>
<dbReference type="Pfam" id="PF00593">
    <property type="entry name" value="TonB_dep_Rec_b-barrel"/>
    <property type="match status" value="1"/>
</dbReference>
<dbReference type="PANTHER" id="PTHR30069">
    <property type="entry name" value="TONB-DEPENDENT OUTER MEMBRANE RECEPTOR"/>
    <property type="match status" value="1"/>
</dbReference>
<dbReference type="GO" id="GO:0009279">
    <property type="term" value="C:cell outer membrane"/>
    <property type="evidence" value="ECO:0007669"/>
    <property type="project" value="UniProtKB-SubCell"/>
</dbReference>